<name>A0A8J8NDS8_HALGN</name>
<protein>
    <submittedName>
        <fullName evidence="2">Uncharacterized protein</fullName>
    </submittedName>
</protein>
<organism evidence="2 3">
    <name type="scientific">Halteria grandinella</name>
    <dbReference type="NCBI Taxonomy" id="5974"/>
    <lineage>
        <taxon>Eukaryota</taxon>
        <taxon>Sar</taxon>
        <taxon>Alveolata</taxon>
        <taxon>Ciliophora</taxon>
        <taxon>Intramacronucleata</taxon>
        <taxon>Spirotrichea</taxon>
        <taxon>Stichotrichia</taxon>
        <taxon>Sporadotrichida</taxon>
        <taxon>Halteriidae</taxon>
        <taxon>Halteria</taxon>
    </lineage>
</organism>
<feature type="region of interest" description="Disordered" evidence="1">
    <location>
        <begin position="171"/>
        <end position="225"/>
    </location>
</feature>
<reference evidence="2" key="1">
    <citation type="submission" date="2019-06" db="EMBL/GenBank/DDBJ databases">
        <authorList>
            <person name="Zheng W."/>
        </authorList>
    </citation>
    <scope>NUCLEOTIDE SEQUENCE</scope>
    <source>
        <strain evidence="2">QDHG01</strain>
    </source>
</reference>
<comment type="caution">
    <text evidence="2">The sequence shown here is derived from an EMBL/GenBank/DDBJ whole genome shotgun (WGS) entry which is preliminary data.</text>
</comment>
<dbReference type="Proteomes" id="UP000785679">
    <property type="component" value="Unassembled WGS sequence"/>
</dbReference>
<gene>
    <name evidence="2" type="ORF">FGO68_gene10072</name>
</gene>
<feature type="compositionally biased region" description="Polar residues" evidence="1">
    <location>
        <begin position="187"/>
        <end position="196"/>
    </location>
</feature>
<feature type="region of interest" description="Disordered" evidence="1">
    <location>
        <begin position="1"/>
        <end position="95"/>
    </location>
</feature>
<feature type="compositionally biased region" description="Polar residues" evidence="1">
    <location>
        <begin position="21"/>
        <end position="30"/>
    </location>
</feature>
<evidence type="ECO:0000313" key="3">
    <source>
        <dbReference type="Proteomes" id="UP000785679"/>
    </source>
</evidence>
<evidence type="ECO:0000256" key="1">
    <source>
        <dbReference type="SAM" id="MobiDB-lite"/>
    </source>
</evidence>
<proteinExistence type="predicted"/>
<feature type="compositionally biased region" description="Polar residues" evidence="1">
    <location>
        <begin position="67"/>
        <end position="92"/>
    </location>
</feature>
<feature type="region of interest" description="Disordered" evidence="1">
    <location>
        <begin position="245"/>
        <end position="272"/>
    </location>
</feature>
<evidence type="ECO:0000313" key="2">
    <source>
        <dbReference type="EMBL" id="TNV72851.1"/>
    </source>
</evidence>
<sequence length="307" mass="34937">MRIMLPANASSNQITPRIPNSARNSTANESSEIHFPLKNKRHQLPSTQLSSARQHPKKQSLSKEDFQSLNTLAAQQTLSKPTLKRSTSTSHMMTAHQRTRQVHLSAARTINQSLQSPRARSNSHTRSVVSLSQVSRQRSFKARPFVDKSSSFLVKRSVKVLTIPQQFNLQTDQRAVERSHSKKSRNNDTNISVSSKTPERQHGRRRRHKPIPVEKPEIETEAEPSSLFQQLINEYGLGEAYNQVKEQERKSMSPVQSQHTKNNRSEVPPYQDKEQAMTAIERSNFASTFGGSLSLVKIEDCYYLPRQ</sequence>
<feature type="compositionally biased region" description="Polar residues" evidence="1">
    <location>
        <begin position="44"/>
        <end position="53"/>
    </location>
</feature>
<accession>A0A8J8NDS8</accession>
<dbReference type="OrthoDB" id="10690538at2759"/>
<dbReference type="EMBL" id="RRYP01020701">
    <property type="protein sequence ID" value="TNV72851.1"/>
    <property type="molecule type" value="Genomic_DNA"/>
</dbReference>
<dbReference type="AlphaFoldDB" id="A0A8J8NDS8"/>
<keyword evidence="3" id="KW-1185">Reference proteome</keyword>